<protein>
    <submittedName>
        <fullName evidence="2">Uncharacterized protein</fullName>
    </submittedName>
</protein>
<feature type="signal peptide" evidence="1">
    <location>
        <begin position="1"/>
        <end position="21"/>
    </location>
</feature>
<evidence type="ECO:0000313" key="2">
    <source>
        <dbReference type="EMBL" id="MFB9469345.1"/>
    </source>
</evidence>
<evidence type="ECO:0000256" key="1">
    <source>
        <dbReference type="SAM" id="SignalP"/>
    </source>
</evidence>
<proteinExistence type="predicted"/>
<name>A0ABV5NGD8_9ACTN</name>
<keyword evidence="3" id="KW-1185">Reference proteome</keyword>
<feature type="chain" id="PRO_5045415634" evidence="1">
    <location>
        <begin position="22"/>
        <end position="157"/>
    </location>
</feature>
<reference evidence="2 3" key="1">
    <citation type="submission" date="2024-09" db="EMBL/GenBank/DDBJ databases">
        <authorList>
            <person name="Sun Q."/>
            <person name="Mori K."/>
        </authorList>
    </citation>
    <scope>NUCLEOTIDE SEQUENCE [LARGE SCALE GENOMIC DNA]</scope>
    <source>
        <strain evidence="2 3">JCM 3324</strain>
    </source>
</reference>
<sequence length="157" mass="16890">MRHSYKLAAALALTTAVAVPAAPAAQAATATSSCRVEFYDLDAIEVAESDGKDEIRVRLLPYLYPAGWVNMRAGDDADPADFNIPDITISGNTIKSYSLREVTPPLVGAGVELGAIEVYGGTCGTLDPGEVYTYTKNIVGTYEESFWYVMKVRMIGQ</sequence>
<accession>A0ABV5NGD8</accession>
<keyword evidence="1" id="KW-0732">Signal</keyword>
<gene>
    <name evidence="2" type="ORF">ACFFR3_07490</name>
</gene>
<comment type="caution">
    <text evidence="2">The sequence shown here is derived from an EMBL/GenBank/DDBJ whole genome shotgun (WGS) entry which is preliminary data.</text>
</comment>
<evidence type="ECO:0000313" key="3">
    <source>
        <dbReference type="Proteomes" id="UP001589568"/>
    </source>
</evidence>
<dbReference type="EMBL" id="JBHMCF010000008">
    <property type="protein sequence ID" value="MFB9469345.1"/>
    <property type="molecule type" value="Genomic_DNA"/>
</dbReference>
<dbReference type="RefSeq" id="WP_345406911.1">
    <property type="nucleotide sequence ID" value="NZ_BAAAXS010000001.1"/>
</dbReference>
<organism evidence="2 3">
    <name type="scientific">Nonomuraea salmonea</name>
    <dbReference type="NCBI Taxonomy" id="46181"/>
    <lineage>
        <taxon>Bacteria</taxon>
        <taxon>Bacillati</taxon>
        <taxon>Actinomycetota</taxon>
        <taxon>Actinomycetes</taxon>
        <taxon>Streptosporangiales</taxon>
        <taxon>Streptosporangiaceae</taxon>
        <taxon>Nonomuraea</taxon>
    </lineage>
</organism>
<dbReference type="Proteomes" id="UP001589568">
    <property type="component" value="Unassembled WGS sequence"/>
</dbReference>
<dbReference type="PROSITE" id="PS51257">
    <property type="entry name" value="PROKAR_LIPOPROTEIN"/>
    <property type="match status" value="1"/>
</dbReference>